<organism evidence="1 2">
    <name type="scientific">Artomyces pyxidatus</name>
    <dbReference type="NCBI Taxonomy" id="48021"/>
    <lineage>
        <taxon>Eukaryota</taxon>
        <taxon>Fungi</taxon>
        <taxon>Dikarya</taxon>
        <taxon>Basidiomycota</taxon>
        <taxon>Agaricomycotina</taxon>
        <taxon>Agaricomycetes</taxon>
        <taxon>Russulales</taxon>
        <taxon>Auriscalpiaceae</taxon>
        <taxon>Artomyces</taxon>
    </lineage>
</organism>
<accession>A0ACB8TC06</accession>
<comment type="caution">
    <text evidence="1">The sequence shown here is derived from an EMBL/GenBank/DDBJ whole genome shotgun (WGS) entry which is preliminary data.</text>
</comment>
<evidence type="ECO:0000313" key="1">
    <source>
        <dbReference type="EMBL" id="KAI0066444.1"/>
    </source>
</evidence>
<evidence type="ECO:0000313" key="2">
    <source>
        <dbReference type="Proteomes" id="UP000814140"/>
    </source>
</evidence>
<keyword evidence="2" id="KW-1185">Reference proteome</keyword>
<sequence length="612" mass="66663">MSSTPSYNAEYDLILAGGGTAAGVIAGRLSVAAPHLRILMLEAGPSTRDDLMHTQPARYLNHLTPTSTTARFHVSKPSAALNGRPAIVPCGQCLGGGSSINFIMYTRASKSDYDDWETEFGNKGWGSADLIPLLQKTETYQAQPDAPTHGYSGPLKVSYGGIFTNVGQQCFAAAQAIDSDRQLAHGFVEPNDLTSVNVFGRWPKWIDAEKGTRSDVPHHFIYPQEHNPNLTVITGAHVRRVTFDEDNRASGVQFVWNYRFYPEADHDVHTVKATRLVVVSAGTFGSPGILERSGIGSPEILGRFDIETRVDLPGVGEEYQDHNVMFVPYKTTPEAETIDPIIRNETDVVSGISDEWFKTGQGLMAHNSIDFGFKMRPTAAELDAFGPAFRPRWESYYADKPDKAVLFVGALAMLVADPTTVPLEKYYTMAFFSNYPVARGYVHITDKDDAAAPTDFSSGFVESMADVAPLMWAYKYTREIARRMPLFRGEYTPLHPKYSQDSPAAILEGVDGPVPADAPLLVYSAEDDAAVEQYVRDIVQTTWHSMGTCAMKAREAGGVVDFALNVYGVKGLKVADMSICPGNVGSNTYSTALVVAEKAALIIADELGIAGV</sequence>
<gene>
    <name evidence="1" type="ORF">BV25DRAFT_1912519</name>
</gene>
<proteinExistence type="predicted"/>
<reference evidence="1" key="2">
    <citation type="journal article" date="2022" name="New Phytol.">
        <title>Evolutionary transition to the ectomycorrhizal habit in the genomes of a hyperdiverse lineage of mushroom-forming fungi.</title>
        <authorList>
            <person name="Looney B."/>
            <person name="Miyauchi S."/>
            <person name="Morin E."/>
            <person name="Drula E."/>
            <person name="Courty P.E."/>
            <person name="Kohler A."/>
            <person name="Kuo A."/>
            <person name="LaButti K."/>
            <person name="Pangilinan J."/>
            <person name="Lipzen A."/>
            <person name="Riley R."/>
            <person name="Andreopoulos W."/>
            <person name="He G."/>
            <person name="Johnson J."/>
            <person name="Nolan M."/>
            <person name="Tritt A."/>
            <person name="Barry K.W."/>
            <person name="Grigoriev I.V."/>
            <person name="Nagy L.G."/>
            <person name="Hibbett D."/>
            <person name="Henrissat B."/>
            <person name="Matheny P.B."/>
            <person name="Labbe J."/>
            <person name="Martin F.M."/>
        </authorList>
    </citation>
    <scope>NUCLEOTIDE SEQUENCE</scope>
    <source>
        <strain evidence="1">HHB10654</strain>
    </source>
</reference>
<name>A0ACB8TC06_9AGAM</name>
<dbReference type="Proteomes" id="UP000814140">
    <property type="component" value="Unassembled WGS sequence"/>
</dbReference>
<protein>
    <submittedName>
        <fullName evidence="1">Alcohol oxidase-like protein</fullName>
    </submittedName>
</protein>
<reference evidence="1" key="1">
    <citation type="submission" date="2021-03" db="EMBL/GenBank/DDBJ databases">
        <authorList>
            <consortium name="DOE Joint Genome Institute"/>
            <person name="Ahrendt S."/>
            <person name="Looney B.P."/>
            <person name="Miyauchi S."/>
            <person name="Morin E."/>
            <person name="Drula E."/>
            <person name="Courty P.E."/>
            <person name="Chicoki N."/>
            <person name="Fauchery L."/>
            <person name="Kohler A."/>
            <person name="Kuo A."/>
            <person name="Labutti K."/>
            <person name="Pangilinan J."/>
            <person name="Lipzen A."/>
            <person name="Riley R."/>
            <person name="Andreopoulos W."/>
            <person name="He G."/>
            <person name="Johnson J."/>
            <person name="Barry K.W."/>
            <person name="Grigoriev I.V."/>
            <person name="Nagy L."/>
            <person name="Hibbett D."/>
            <person name="Henrissat B."/>
            <person name="Matheny P.B."/>
            <person name="Labbe J."/>
            <person name="Martin F."/>
        </authorList>
    </citation>
    <scope>NUCLEOTIDE SEQUENCE</scope>
    <source>
        <strain evidence="1">HHB10654</strain>
    </source>
</reference>
<dbReference type="EMBL" id="MU277192">
    <property type="protein sequence ID" value="KAI0066444.1"/>
    <property type="molecule type" value="Genomic_DNA"/>
</dbReference>